<gene>
    <name evidence="1" type="ORF">VCS650_LOCUS27798</name>
</gene>
<evidence type="ECO:0000313" key="2">
    <source>
        <dbReference type="Proteomes" id="UP000663891"/>
    </source>
</evidence>
<comment type="caution">
    <text evidence="1">The sequence shown here is derived from an EMBL/GenBank/DDBJ whole genome shotgun (WGS) entry which is preliminary data.</text>
</comment>
<proteinExistence type="predicted"/>
<evidence type="ECO:0000313" key="1">
    <source>
        <dbReference type="EMBL" id="CAF1241055.1"/>
    </source>
</evidence>
<reference evidence="1" key="1">
    <citation type="submission" date="2021-02" db="EMBL/GenBank/DDBJ databases">
        <authorList>
            <person name="Nowell W R."/>
        </authorList>
    </citation>
    <scope>NUCLEOTIDE SEQUENCE</scope>
</reference>
<name>A0A814ZF08_9BILA</name>
<organism evidence="1 2">
    <name type="scientific">Adineta steineri</name>
    <dbReference type="NCBI Taxonomy" id="433720"/>
    <lineage>
        <taxon>Eukaryota</taxon>
        <taxon>Metazoa</taxon>
        <taxon>Spiralia</taxon>
        <taxon>Gnathifera</taxon>
        <taxon>Rotifera</taxon>
        <taxon>Eurotatoria</taxon>
        <taxon>Bdelloidea</taxon>
        <taxon>Adinetida</taxon>
        <taxon>Adinetidae</taxon>
        <taxon>Adineta</taxon>
    </lineage>
</organism>
<sequence length="275" mass="32408">MKIATTIRSISRALNEIEEDILISTTINETLHRYIDFEIGHIQSVLPTRQYHAHFFKNNNINKTYLIDLLLEAHDAMSFYYNSIEDILKIQDPFRLSTGVRNINQTSNAIEQDILSTTTINTTLHRYIDSEISKIEYQLPTPQYHTNLHKNNNINKTHLVDLLLEAHYAMSFYYNSIKNILQMHDPFGSSTNEWFRHIKSDLEQKVICSYRNVLNVYTSKWPLTTEISRIKFSSRIFEIWPSILHDTRAIIIARLLSEWMTRINSAIITIEQKFR</sequence>
<dbReference type="Proteomes" id="UP000663891">
    <property type="component" value="Unassembled WGS sequence"/>
</dbReference>
<accession>A0A814ZF08</accession>
<protein>
    <submittedName>
        <fullName evidence="1">Uncharacterized protein</fullName>
    </submittedName>
</protein>
<dbReference type="AlphaFoldDB" id="A0A814ZF08"/>
<dbReference type="OrthoDB" id="10054874at2759"/>
<dbReference type="EMBL" id="CAJNON010000397">
    <property type="protein sequence ID" value="CAF1241055.1"/>
    <property type="molecule type" value="Genomic_DNA"/>
</dbReference>